<organism evidence="13 14">
    <name type="scientific">Aquariibacter albus</name>
    <dbReference type="NCBI Taxonomy" id="2759899"/>
    <lineage>
        <taxon>Bacteria</taxon>
        <taxon>Pseudomonadati</taxon>
        <taxon>Pseudomonadota</taxon>
        <taxon>Betaproteobacteria</taxon>
        <taxon>Burkholderiales</taxon>
        <taxon>Sphaerotilaceae</taxon>
        <taxon>Aquariibacter</taxon>
    </lineage>
</organism>
<dbReference type="InterPro" id="IPR023614">
    <property type="entry name" value="Porin_dom_sf"/>
</dbReference>
<dbReference type="PANTHER" id="PTHR34501">
    <property type="entry name" value="PROTEIN YDDL-RELATED"/>
    <property type="match status" value="1"/>
</dbReference>
<dbReference type="InterPro" id="IPR033900">
    <property type="entry name" value="Gram_neg_porin_domain"/>
</dbReference>
<comment type="subunit">
    <text evidence="2">Homotrimer.</text>
</comment>
<dbReference type="Gene3D" id="2.40.160.10">
    <property type="entry name" value="Porin"/>
    <property type="match status" value="1"/>
</dbReference>
<evidence type="ECO:0000259" key="12">
    <source>
        <dbReference type="Pfam" id="PF13609"/>
    </source>
</evidence>
<dbReference type="EMBL" id="JACIVI010000007">
    <property type="protein sequence ID" value="MBB1163253.1"/>
    <property type="molecule type" value="Genomic_DNA"/>
</dbReference>
<feature type="signal peptide" evidence="11">
    <location>
        <begin position="1"/>
        <end position="20"/>
    </location>
</feature>
<evidence type="ECO:0000256" key="8">
    <source>
        <dbReference type="ARBA" id="ARBA00023114"/>
    </source>
</evidence>
<keyword evidence="7" id="KW-0406">Ion transport</keyword>
<feature type="chain" id="PRO_5033034991" evidence="11">
    <location>
        <begin position="21"/>
        <end position="354"/>
    </location>
</feature>
<evidence type="ECO:0000256" key="4">
    <source>
        <dbReference type="ARBA" id="ARBA00022452"/>
    </source>
</evidence>
<dbReference type="GO" id="GO:0009279">
    <property type="term" value="C:cell outer membrane"/>
    <property type="evidence" value="ECO:0007669"/>
    <property type="project" value="UniProtKB-SubCell"/>
</dbReference>
<evidence type="ECO:0000313" key="13">
    <source>
        <dbReference type="EMBL" id="MBB1163253.1"/>
    </source>
</evidence>
<keyword evidence="14" id="KW-1185">Reference proteome</keyword>
<keyword evidence="10" id="KW-0998">Cell outer membrane</keyword>
<dbReference type="CDD" id="cd00342">
    <property type="entry name" value="gram_neg_porins"/>
    <property type="match status" value="1"/>
</dbReference>
<evidence type="ECO:0000256" key="1">
    <source>
        <dbReference type="ARBA" id="ARBA00004571"/>
    </source>
</evidence>
<dbReference type="GO" id="GO:0015288">
    <property type="term" value="F:porin activity"/>
    <property type="evidence" value="ECO:0007669"/>
    <property type="project" value="UniProtKB-KW"/>
</dbReference>
<proteinExistence type="predicted"/>
<keyword evidence="5" id="KW-0812">Transmembrane</keyword>
<evidence type="ECO:0000313" key="14">
    <source>
        <dbReference type="Proteomes" id="UP000586093"/>
    </source>
</evidence>
<comment type="caution">
    <text evidence="13">The sequence shown here is derived from an EMBL/GenBank/DDBJ whole genome shotgun (WGS) entry which is preliminary data.</text>
</comment>
<comment type="subcellular location">
    <subcellularLocation>
        <location evidence="1">Cell outer membrane</location>
        <topology evidence="1">Multi-pass membrane protein</topology>
    </subcellularLocation>
</comment>
<feature type="domain" description="Porin" evidence="12">
    <location>
        <begin position="8"/>
        <end position="320"/>
    </location>
</feature>
<keyword evidence="6 11" id="KW-0732">Signal</keyword>
<dbReference type="Pfam" id="PF13609">
    <property type="entry name" value="Porin_4"/>
    <property type="match status" value="1"/>
</dbReference>
<keyword evidence="9" id="KW-0472">Membrane</keyword>
<dbReference type="PANTHER" id="PTHR34501:SF9">
    <property type="entry name" value="MAJOR OUTER MEMBRANE PROTEIN P.IA"/>
    <property type="match status" value="1"/>
</dbReference>
<dbReference type="GO" id="GO:0006811">
    <property type="term" value="P:monoatomic ion transport"/>
    <property type="evidence" value="ECO:0007669"/>
    <property type="project" value="UniProtKB-KW"/>
</dbReference>
<protein>
    <submittedName>
        <fullName evidence="13">Porin</fullName>
    </submittedName>
</protein>
<reference evidence="13 14" key="1">
    <citation type="submission" date="2020-08" db="EMBL/GenBank/DDBJ databases">
        <title>Aquariorum lacteus gen. nov., sp. nov., a new member of the family Comamonadaceae, isolated from freshwater aquarium.</title>
        <authorList>
            <person name="Chun S.-J."/>
        </authorList>
    </citation>
    <scope>NUCLEOTIDE SEQUENCE [LARGE SCALE GENOMIC DNA]</scope>
    <source>
        <strain evidence="13 14">SJAQ100</strain>
    </source>
</reference>
<name>A0A839HLW5_9BURK</name>
<evidence type="ECO:0000256" key="9">
    <source>
        <dbReference type="ARBA" id="ARBA00023136"/>
    </source>
</evidence>
<keyword evidence="8" id="KW-0626">Porin</keyword>
<gene>
    <name evidence="13" type="ORF">H4F90_14865</name>
</gene>
<accession>A0A839HLW5</accession>
<evidence type="ECO:0000256" key="2">
    <source>
        <dbReference type="ARBA" id="ARBA00011233"/>
    </source>
</evidence>
<dbReference type="SUPFAM" id="SSF56935">
    <property type="entry name" value="Porins"/>
    <property type="match status" value="1"/>
</dbReference>
<dbReference type="AlphaFoldDB" id="A0A839HLW5"/>
<dbReference type="Proteomes" id="UP000586093">
    <property type="component" value="Unassembled WGS sequence"/>
</dbReference>
<keyword evidence="3" id="KW-0813">Transport</keyword>
<evidence type="ECO:0000256" key="3">
    <source>
        <dbReference type="ARBA" id="ARBA00022448"/>
    </source>
</evidence>
<evidence type="ECO:0000256" key="10">
    <source>
        <dbReference type="ARBA" id="ARBA00023237"/>
    </source>
</evidence>
<dbReference type="PRINTS" id="PR00184">
    <property type="entry name" value="NEISSPPORIN"/>
</dbReference>
<evidence type="ECO:0000256" key="5">
    <source>
        <dbReference type="ARBA" id="ARBA00022692"/>
    </source>
</evidence>
<evidence type="ECO:0000256" key="7">
    <source>
        <dbReference type="ARBA" id="ARBA00023065"/>
    </source>
</evidence>
<dbReference type="GO" id="GO:0046930">
    <property type="term" value="C:pore complex"/>
    <property type="evidence" value="ECO:0007669"/>
    <property type="project" value="UniProtKB-KW"/>
</dbReference>
<keyword evidence="4" id="KW-1134">Transmembrane beta strand</keyword>
<sequence length="354" mass="36939">MKLASLPLALLAAAAGPALAQSVTLYGLVDTGIEVINEAGADGSTVVRMPTITGQSASRWGMRGSEDLGNGLKAVFVLESGLAPDTGGFQQGNRLFGRQLYVGLQGGWGTLTFGRQYSALLAGGMVDPFLASIYGPGSLDIYFAGPRMDNAIGYSGSFGPLSVGGTYSLGRDNNGSAAPACAGESPTDDKACRAWSAVVKYDTAGWGVGAWIDTQHGAGAQQNDTDTRSSLNGHVKLGAAKLILGVIHRDNEITQLKSDVWFLAGSYAVTPTFNVEAAYYDLNVKNSENDSSLVVLRANYLMSKRTTLYATVGHRNNDGTANGGVTLDAQVTPDLRPAAGQSQSGMMVGLRHTF</sequence>
<evidence type="ECO:0000256" key="11">
    <source>
        <dbReference type="SAM" id="SignalP"/>
    </source>
</evidence>
<dbReference type="InterPro" id="IPR002299">
    <property type="entry name" value="Porin_Neis"/>
</dbReference>
<evidence type="ECO:0000256" key="6">
    <source>
        <dbReference type="ARBA" id="ARBA00022729"/>
    </source>
</evidence>
<dbReference type="InterPro" id="IPR050298">
    <property type="entry name" value="Gram-neg_bact_OMP"/>
</dbReference>